<evidence type="ECO:0000313" key="1">
    <source>
        <dbReference type="EMBL" id="THU83681.1"/>
    </source>
</evidence>
<gene>
    <name evidence="1" type="ORF">K435DRAFT_423895</name>
</gene>
<dbReference type="AlphaFoldDB" id="A0A4S8L5I4"/>
<reference evidence="1 2" key="1">
    <citation type="journal article" date="2019" name="Nat. Ecol. Evol.">
        <title>Megaphylogeny resolves global patterns of mushroom evolution.</title>
        <authorList>
            <person name="Varga T."/>
            <person name="Krizsan K."/>
            <person name="Foldi C."/>
            <person name="Dima B."/>
            <person name="Sanchez-Garcia M."/>
            <person name="Sanchez-Ramirez S."/>
            <person name="Szollosi G.J."/>
            <person name="Szarkandi J.G."/>
            <person name="Papp V."/>
            <person name="Albert L."/>
            <person name="Andreopoulos W."/>
            <person name="Angelini C."/>
            <person name="Antonin V."/>
            <person name="Barry K.W."/>
            <person name="Bougher N.L."/>
            <person name="Buchanan P."/>
            <person name="Buyck B."/>
            <person name="Bense V."/>
            <person name="Catcheside P."/>
            <person name="Chovatia M."/>
            <person name="Cooper J."/>
            <person name="Damon W."/>
            <person name="Desjardin D."/>
            <person name="Finy P."/>
            <person name="Geml J."/>
            <person name="Haridas S."/>
            <person name="Hughes K."/>
            <person name="Justo A."/>
            <person name="Karasinski D."/>
            <person name="Kautmanova I."/>
            <person name="Kiss B."/>
            <person name="Kocsube S."/>
            <person name="Kotiranta H."/>
            <person name="LaButti K.M."/>
            <person name="Lechner B.E."/>
            <person name="Liimatainen K."/>
            <person name="Lipzen A."/>
            <person name="Lukacs Z."/>
            <person name="Mihaltcheva S."/>
            <person name="Morgado L.N."/>
            <person name="Niskanen T."/>
            <person name="Noordeloos M.E."/>
            <person name="Ohm R.A."/>
            <person name="Ortiz-Santana B."/>
            <person name="Ovrebo C."/>
            <person name="Racz N."/>
            <person name="Riley R."/>
            <person name="Savchenko A."/>
            <person name="Shiryaev A."/>
            <person name="Soop K."/>
            <person name="Spirin V."/>
            <person name="Szebenyi C."/>
            <person name="Tomsovsky M."/>
            <person name="Tulloss R.E."/>
            <person name="Uehling J."/>
            <person name="Grigoriev I.V."/>
            <person name="Vagvolgyi C."/>
            <person name="Papp T."/>
            <person name="Martin F.M."/>
            <person name="Miettinen O."/>
            <person name="Hibbett D.S."/>
            <person name="Nagy L.G."/>
        </authorList>
    </citation>
    <scope>NUCLEOTIDE SEQUENCE [LARGE SCALE GENOMIC DNA]</scope>
    <source>
        <strain evidence="1 2">CBS 962.96</strain>
    </source>
</reference>
<keyword evidence="2" id="KW-1185">Reference proteome</keyword>
<dbReference type="Proteomes" id="UP000297245">
    <property type="component" value="Unassembled WGS sequence"/>
</dbReference>
<name>A0A4S8L5I4_DENBC</name>
<organism evidence="1 2">
    <name type="scientific">Dendrothele bispora (strain CBS 962.96)</name>
    <dbReference type="NCBI Taxonomy" id="1314807"/>
    <lineage>
        <taxon>Eukaryota</taxon>
        <taxon>Fungi</taxon>
        <taxon>Dikarya</taxon>
        <taxon>Basidiomycota</taxon>
        <taxon>Agaricomycotina</taxon>
        <taxon>Agaricomycetes</taxon>
        <taxon>Agaricomycetidae</taxon>
        <taxon>Agaricales</taxon>
        <taxon>Agaricales incertae sedis</taxon>
        <taxon>Dendrothele</taxon>
    </lineage>
</organism>
<sequence length="166" mass="18927">MFCIFRDTHAHSAQGETRSSSSSPKIRIERISLLLSNPELPLAEDTDSAKLRIVLTDGSKKLYRTEYCEKADEDVWRSWDVDIEIPYERFTAEVKNRKTLCSRLLAIAEVNPSRQDPANNSNTLSERLMVLKPDKWAEMSIQFHFSKLFGNTPPPSSQLAGSSLYF</sequence>
<evidence type="ECO:0000313" key="2">
    <source>
        <dbReference type="Proteomes" id="UP000297245"/>
    </source>
</evidence>
<accession>A0A4S8L5I4</accession>
<dbReference type="EMBL" id="ML179647">
    <property type="protein sequence ID" value="THU83681.1"/>
    <property type="molecule type" value="Genomic_DNA"/>
</dbReference>
<proteinExistence type="predicted"/>
<protein>
    <submittedName>
        <fullName evidence="1">Uncharacterized protein</fullName>
    </submittedName>
</protein>